<name>U4KYS7_PYROM</name>
<dbReference type="PROSITE" id="PS51257">
    <property type="entry name" value="PROKAR_LIPOPROTEIN"/>
    <property type="match status" value="1"/>
</dbReference>
<gene>
    <name evidence="1" type="ORF">PCON_07140</name>
</gene>
<reference evidence="1 2" key="1">
    <citation type="journal article" date="2013" name="PLoS Genet.">
        <title>The genome and development-dependent transcriptomes of Pyronema confluens: a window into fungal evolution.</title>
        <authorList>
            <person name="Traeger S."/>
            <person name="Altegoer F."/>
            <person name="Freitag M."/>
            <person name="Gabaldon T."/>
            <person name="Kempken F."/>
            <person name="Kumar A."/>
            <person name="Marcet-Houben M."/>
            <person name="Poggeler S."/>
            <person name="Stajich J.E."/>
            <person name="Nowrousian M."/>
        </authorList>
    </citation>
    <scope>NUCLEOTIDE SEQUENCE [LARGE SCALE GENOMIC DNA]</scope>
    <source>
        <strain evidence="2">CBS 100304</strain>
        <tissue evidence="1">Vegetative mycelium</tissue>
    </source>
</reference>
<accession>U4KYS7</accession>
<evidence type="ECO:0000313" key="2">
    <source>
        <dbReference type="Proteomes" id="UP000018144"/>
    </source>
</evidence>
<protein>
    <submittedName>
        <fullName evidence="1">Uncharacterized protein</fullName>
    </submittedName>
</protein>
<organism evidence="1 2">
    <name type="scientific">Pyronema omphalodes (strain CBS 100304)</name>
    <name type="common">Pyronema confluens</name>
    <dbReference type="NCBI Taxonomy" id="1076935"/>
    <lineage>
        <taxon>Eukaryota</taxon>
        <taxon>Fungi</taxon>
        <taxon>Dikarya</taxon>
        <taxon>Ascomycota</taxon>
        <taxon>Pezizomycotina</taxon>
        <taxon>Pezizomycetes</taxon>
        <taxon>Pezizales</taxon>
        <taxon>Pyronemataceae</taxon>
        <taxon>Pyronema</taxon>
    </lineage>
</organism>
<dbReference type="AlphaFoldDB" id="U4KYS7"/>
<keyword evidence="2" id="KW-1185">Reference proteome</keyword>
<proteinExistence type="predicted"/>
<dbReference type="Proteomes" id="UP000018144">
    <property type="component" value="Unassembled WGS sequence"/>
</dbReference>
<evidence type="ECO:0000313" key="1">
    <source>
        <dbReference type="EMBL" id="CCX07551.1"/>
    </source>
</evidence>
<dbReference type="EMBL" id="HF935356">
    <property type="protein sequence ID" value="CCX07551.1"/>
    <property type="molecule type" value="Genomic_DNA"/>
</dbReference>
<sequence>MISWRSLIFSRTRLWRTLICSPISALPSFSSCGFGYHYSSARRLHQRARVKIAVWINEAFPFVGKRITAEERKHQRLEMIEGFLLAFWVSVFWH</sequence>